<evidence type="ECO:0000313" key="2">
    <source>
        <dbReference type="EMBL" id="CAG5136035.1"/>
    </source>
</evidence>
<dbReference type="InterPro" id="IPR001466">
    <property type="entry name" value="Beta-lactam-related"/>
</dbReference>
<sequence length="321" mass="36167">MLFWFFFQNGKVVFSEGFGVTSPKKGYNVTSKTLFSMASLTKAFTAALILDVMAKNGSVKLSSTIREVVGNNFCFNDTQRTEYATIEDLLTHRLRVPGNDEFRFNPKIDRQELLNSSEFRVKGTYSSTNYIMVAAITELMSNSSWEELMNQTLLRPLGMTSTKYAADVDFDDEKVAQPYSTYEGQEGYISPAFTKQWDSRCGSGCLFSSADEMANWMNFHLTRGRDIHGQEIFPESFIAELHSPRSFLPATDVSLEQRPEFPVTQTGDLYALGWRVGHYRGYKILFHTGSTPGYASMLTLVPSENVGVFIAMNGDDDGVYY</sequence>
<name>A0A8S4A7F7_9EUPU</name>
<dbReference type="PANTHER" id="PTHR46825:SF15">
    <property type="entry name" value="BETA-LACTAMASE-RELATED DOMAIN-CONTAINING PROTEIN"/>
    <property type="match status" value="1"/>
</dbReference>
<feature type="domain" description="Beta-lactamase-related" evidence="1">
    <location>
        <begin position="7"/>
        <end position="316"/>
    </location>
</feature>
<keyword evidence="3" id="KW-1185">Reference proteome</keyword>
<dbReference type="Proteomes" id="UP000678393">
    <property type="component" value="Unassembled WGS sequence"/>
</dbReference>
<dbReference type="AlphaFoldDB" id="A0A8S4A7F7"/>
<accession>A0A8S4A7F7</accession>
<dbReference type="PANTHER" id="PTHR46825">
    <property type="entry name" value="D-ALANYL-D-ALANINE-CARBOXYPEPTIDASE/ENDOPEPTIDASE AMPH"/>
    <property type="match status" value="1"/>
</dbReference>
<gene>
    <name evidence="2" type="ORF">CUNI_LOCUS21593</name>
</gene>
<evidence type="ECO:0000259" key="1">
    <source>
        <dbReference type="Pfam" id="PF00144"/>
    </source>
</evidence>
<comment type="caution">
    <text evidence="2">The sequence shown here is derived from an EMBL/GenBank/DDBJ whole genome shotgun (WGS) entry which is preliminary data.</text>
</comment>
<dbReference type="SUPFAM" id="SSF56601">
    <property type="entry name" value="beta-lactamase/transpeptidase-like"/>
    <property type="match status" value="1"/>
</dbReference>
<dbReference type="Pfam" id="PF00144">
    <property type="entry name" value="Beta-lactamase"/>
    <property type="match status" value="1"/>
</dbReference>
<feature type="non-terminal residue" evidence="2">
    <location>
        <position position="1"/>
    </location>
</feature>
<proteinExistence type="predicted"/>
<reference evidence="2" key="1">
    <citation type="submission" date="2021-04" db="EMBL/GenBank/DDBJ databases">
        <authorList>
            <consortium name="Molecular Ecology Group"/>
        </authorList>
    </citation>
    <scope>NUCLEOTIDE SEQUENCE</scope>
</reference>
<evidence type="ECO:0000313" key="3">
    <source>
        <dbReference type="Proteomes" id="UP000678393"/>
    </source>
</evidence>
<dbReference type="EMBL" id="CAJHNH020008482">
    <property type="protein sequence ID" value="CAG5136035.1"/>
    <property type="molecule type" value="Genomic_DNA"/>
</dbReference>
<organism evidence="2 3">
    <name type="scientific">Candidula unifasciata</name>
    <dbReference type="NCBI Taxonomy" id="100452"/>
    <lineage>
        <taxon>Eukaryota</taxon>
        <taxon>Metazoa</taxon>
        <taxon>Spiralia</taxon>
        <taxon>Lophotrochozoa</taxon>
        <taxon>Mollusca</taxon>
        <taxon>Gastropoda</taxon>
        <taxon>Heterobranchia</taxon>
        <taxon>Euthyneura</taxon>
        <taxon>Panpulmonata</taxon>
        <taxon>Eupulmonata</taxon>
        <taxon>Stylommatophora</taxon>
        <taxon>Helicina</taxon>
        <taxon>Helicoidea</taxon>
        <taxon>Geomitridae</taxon>
        <taxon>Candidula</taxon>
    </lineage>
</organism>
<dbReference type="OrthoDB" id="5946976at2759"/>
<dbReference type="InterPro" id="IPR012338">
    <property type="entry name" value="Beta-lactam/transpept-like"/>
</dbReference>
<dbReference type="InterPro" id="IPR050491">
    <property type="entry name" value="AmpC-like"/>
</dbReference>
<protein>
    <recommendedName>
        <fullName evidence="1">Beta-lactamase-related domain-containing protein</fullName>
    </recommendedName>
</protein>
<dbReference type="Gene3D" id="3.40.710.10">
    <property type="entry name" value="DD-peptidase/beta-lactamase superfamily"/>
    <property type="match status" value="1"/>
</dbReference>